<keyword evidence="1" id="KW-1133">Transmembrane helix</keyword>
<keyword evidence="4" id="KW-1185">Reference proteome</keyword>
<evidence type="ECO:0000313" key="4">
    <source>
        <dbReference type="Proteomes" id="UP000772434"/>
    </source>
</evidence>
<organism evidence="3 4">
    <name type="scientific">Rhodocollybia butyracea</name>
    <dbReference type="NCBI Taxonomy" id="206335"/>
    <lineage>
        <taxon>Eukaryota</taxon>
        <taxon>Fungi</taxon>
        <taxon>Dikarya</taxon>
        <taxon>Basidiomycota</taxon>
        <taxon>Agaricomycotina</taxon>
        <taxon>Agaricomycetes</taxon>
        <taxon>Agaricomycetidae</taxon>
        <taxon>Agaricales</taxon>
        <taxon>Marasmiineae</taxon>
        <taxon>Omphalotaceae</taxon>
        <taxon>Rhodocollybia</taxon>
    </lineage>
</organism>
<feature type="domain" description="DUF6533" evidence="2">
    <location>
        <begin position="1"/>
        <end position="46"/>
    </location>
</feature>
<dbReference type="Pfam" id="PF20151">
    <property type="entry name" value="DUF6533"/>
    <property type="match status" value="1"/>
</dbReference>
<keyword evidence="1" id="KW-0472">Membrane</keyword>
<gene>
    <name evidence="3" type="ORF">BDP27DRAFT_1226530</name>
</gene>
<evidence type="ECO:0000259" key="2">
    <source>
        <dbReference type="Pfam" id="PF20151"/>
    </source>
</evidence>
<feature type="transmembrane region" description="Helical" evidence="1">
    <location>
        <begin position="148"/>
        <end position="170"/>
    </location>
</feature>
<accession>A0A9P5PPC2</accession>
<feature type="transmembrane region" description="Helical" evidence="1">
    <location>
        <begin position="107"/>
        <end position="128"/>
    </location>
</feature>
<feature type="non-terminal residue" evidence="3">
    <location>
        <position position="1"/>
    </location>
</feature>
<evidence type="ECO:0000256" key="1">
    <source>
        <dbReference type="SAM" id="Phobius"/>
    </source>
</evidence>
<name>A0A9P5PPC2_9AGAR</name>
<dbReference type="Proteomes" id="UP000772434">
    <property type="component" value="Unassembled WGS sequence"/>
</dbReference>
<dbReference type="EMBL" id="JADNRY010000079">
    <property type="protein sequence ID" value="KAF9067018.1"/>
    <property type="molecule type" value="Genomic_DNA"/>
</dbReference>
<reference evidence="3" key="1">
    <citation type="submission" date="2020-11" db="EMBL/GenBank/DDBJ databases">
        <authorList>
            <consortium name="DOE Joint Genome Institute"/>
            <person name="Ahrendt S."/>
            <person name="Riley R."/>
            <person name="Andreopoulos W."/>
            <person name="Labutti K."/>
            <person name="Pangilinan J."/>
            <person name="Ruiz-Duenas F.J."/>
            <person name="Barrasa J.M."/>
            <person name="Sanchez-Garcia M."/>
            <person name="Camarero S."/>
            <person name="Miyauchi S."/>
            <person name="Serrano A."/>
            <person name="Linde D."/>
            <person name="Babiker R."/>
            <person name="Drula E."/>
            <person name="Ayuso-Fernandez I."/>
            <person name="Pacheco R."/>
            <person name="Padilla G."/>
            <person name="Ferreira P."/>
            <person name="Barriuso J."/>
            <person name="Kellner H."/>
            <person name="Castanera R."/>
            <person name="Alfaro M."/>
            <person name="Ramirez L."/>
            <person name="Pisabarro A.G."/>
            <person name="Kuo A."/>
            <person name="Tritt A."/>
            <person name="Lipzen A."/>
            <person name="He G."/>
            <person name="Yan M."/>
            <person name="Ng V."/>
            <person name="Cullen D."/>
            <person name="Martin F."/>
            <person name="Rosso M.-N."/>
            <person name="Henrissat B."/>
            <person name="Hibbett D."/>
            <person name="Martinez A.T."/>
            <person name="Grigoriev I.V."/>
        </authorList>
    </citation>
    <scope>NUCLEOTIDE SEQUENCE</scope>
    <source>
        <strain evidence="3">AH 40177</strain>
    </source>
</reference>
<proteinExistence type="predicted"/>
<keyword evidence="1" id="KW-0812">Transmembrane</keyword>
<protein>
    <recommendedName>
        <fullName evidence="2">DUF6533 domain-containing protein</fullName>
    </recommendedName>
</protein>
<dbReference type="OrthoDB" id="3341843at2759"/>
<evidence type="ECO:0000313" key="3">
    <source>
        <dbReference type="EMBL" id="KAF9067018.1"/>
    </source>
</evidence>
<comment type="caution">
    <text evidence="3">The sequence shown here is derived from an EMBL/GenBank/DDBJ whole genome shotgun (WGS) entry which is preliminary data.</text>
</comment>
<sequence>VSSTVLFLYDWMLTLPVELDVVWSEKLRPLRLLNVLYVIQRYMPFIDTIGILFAGKDDVLTVNFAKPIEPNTCRILYSIMAWMYLTGVVLSEAVLTMRTWALWGKDIRLTVGLTIFFVGCWVPGFYVAHLFVDSQIYIPSPLPQFGCVILGGESILFVCWVILMVLEYYSVRTRCSTPCFDISLLVYAVSLLDTVQLVLYHARRRLRAPSVGFHYPLR</sequence>
<feature type="transmembrane region" description="Helical" evidence="1">
    <location>
        <begin position="35"/>
        <end position="55"/>
    </location>
</feature>
<dbReference type="InterPro" id="IPR045340">
    <property type="entry name" value="DUF6533"/>
</dbReference>
<feature type="transmembrane region" description="Helical" evidence="1">
    <location>
        <begin position="75"/>
        <end position="95"/>
    </location>
</feature>
<dbReference type="AlphaFoldDB" id="A0A9P5PPC2"/>